<evidence type="ECO:0000313" key="5">
    <source>
        <dbReference type="EMBL" id="SPC98593.1"/>
    </source>
</evidence>
<dbReference type="InterPro" id="IPR036312">
    <property type="entry name" value="Bifun_inhib/LTP/seed_sf"/>
</dbReference>
<feature type="chain" id="PRO_5015084618" description="Bifunctional inhibitor/plant lipid transfer protein/seed storage helical domain-containing protein" evidence="1">
    <location>
        <begin position="30"/>
        <end position="115"/>
    </location>
</feature>
<dbReference type="Pfam" id="PF14368">
    <property type="entry name" value="LTP_2"/>
    <property type="match status" value="1"/>
</dbReference>
<organism evidence="3">
    <name type="scientific">Fagus sylvatica</name>
    <name type="common">Beechnut</name>
    <dbReference type="NCBI Taxonomy" id="28930"/>
    <lineage>
        <taxon>Eukaryota</taxon>
        <taxon>Viridiplantae</taxon>
        <taxon>Streptophyta</taxon>
        <taxon>Embryophyta</taxon>
        <taxon>Tracheophyta</taxon>
        <taxon>Spermatophyta</taxon>
        <taxon>Magnoliopsida</taxon>
        <taxon>eudicotyledons</taxon>
        <taxon>Gunneridae</taxon>
        <taxon>Pentapetalae</taxon>
        <taxon>rosids</taxon>
        <taxon>fabids</taxon>
        <taxon>Fagales</taxon>
        <taxon>Fagaceae</taxon>
        <taxon>Fagus</taxon>
    </lineage>
</organism>
<dbReference type="EMBL" id="OIVN01001887">
    <property type="protein sequence ID" value="SPC98593.1"/>
    <property type="molecule type" value="Genomic_DNA"/>
</dbReference>
<evidence type="ECO:0000313" key="3">
    <source>
        <dbReference type="EMBL" id="SPC94152.1"/>
    </source>
</evidence>
<sequence length="115" mass="12119">MEIANTRCLALAMLMVAIILISGSHEVSAQCQASVPALISQCSKFVQKAGPKIPPSADCCAVVKGIDIPCVCNLITKAIENIISFEKVVYVGRTCGLTIKSGTKCGSYTVPPSRF</sequence>
<name>A0A2N9G3I4_FAGSY</name>
<feature type="domain" description="Bifunctional inhibitor/plant lipid transfer protein/seed storage helical" evidence="2">
    <location>
        <begin position="11"/>
        <end position="105"/>
    </location>
</feature>
<gene>
    <name evidence="3" type="ORF">FSB_LOCUS22034</name>
    <name evidence="4" type="ORF">FSB_LOCUS22035</name>
    <name evidence="5" type="ORF">FSB_LOCUS26475</name>
</gene>
<evidence type="ECO:0000313" key="4">
    <source>
        <dbReference type="EMBL" id="SPC94153.1"/>
    </source>
</evidence>
<dbReference type="CDD" id="cd04660">
    <property type="entry name" value="nsLTP_like"/>
    <property type="match status" value="1"/>
</dbReference>
<protein>
    <recommendedName>
        <fullName evidence="2">Bifunctional inhibitor/plant lipid transfer protein/seed storage helical domain-containing protein</fullName>
    </recommendedName>
</protein>
<dbReference type="SUPFAM" id="SSF47699">
    <property type="entry name" value="Bifunctional inhibitor/lipid-transfer protein/seed storage 2S albumin"/>
    <property type="match status" value="1"/>
</dbReference>
<feature type="signal peptide" evidence="1">
    <location>
        <begin position="1"/>
        <end position="29"/>
    </location>
</feature>
<accession>A0A2N9G3I4</accession>
<dbReference type="AlphaFoldDB" id="A0A2N9G3I4"/>
<reference evidence="3" key="1">
    <citation type="submission" date="2018-02" db="EMBL/GenBank/DDBJ databases">
        <authorList>
            <person name="Cohen D.B."/>
            <person name="Kent A.D."/>
        </authorList>
    </citation>
    <scope>NUCLEOTIDE SEQUENCE</scope>
</reference>
<keyword evidence="1" id="KW-0732">Signal</keyword>
<proteinExistence type="predicted"/>
<dbReference type="EMBL" id="OIVN01001454">
    <property type="protein sequence ID" value="SPC94152.1"/>
    <property type="molecule type" value="Genomic_DNA"/>
</dbReference>
<evidence type="ECO:0000259" key="2">
    <source>
        <dbReference type="Pfam" id="PF14368"/>
    </source>
</evidence>
<dbReference type="PANTHER" id="PTHR33286">
    <property type="entry name" value="BIFUNCTIONAL INHIBITOR/LIPID-TRANSFER PROTEIN/SEED STORAGE 2S ALBUMIN SUPERFAMILY PROTEIN"/>
    <property type="match status" value="1"/>
</dbReference>
<dbReference type="PANTHER" id="PTHR33286:SF1">
    <property type="entry name" value="OS01G0800600 PROTEIN"/>
    <property type="match status" value="1"/>
</dbReference>
<dbReference type="InterPro" id="IPR044741">
    <property type="entry name" value="NsLTP-like"/>
</dbReference>
<dbReference type="EMBL" id="OIVN01001454">
    <property type="protein sequence ID" value="SPC94153.1"/>
    <property type="molecule type" value="Genomic_DNA"/>
</dbReference>
<dbReference type="Gene3D" id="1.10.110.10">
    <property type="entry name" value="Plant lipid-transfer and hydrophobic proteins"/>
    <property type="match status" value="1"/>
</dbReference>
<dbReference type="InterPro" id="IPR016140">
    <property type="entry name" value="Bifunc_inhib/LTP/seed_store"/>
</dbReference>
<evidence type="ECO:0000256" key="1">
    <source>
        <dbReference type="SAM" id="SignalP"/>
    </source>
</evidence>